<dbReference type="Proteomes" id="UP001530377">
    <property type="component" value="Unassembled WGS sequence"/>
</dbReference>
<name>A0ABD3R0W0_9STRA</name>
<proteinExistence type="inferred from homology"/>
<accession>A0ABD3R0W0</accession>
<gene>
    <name evidence="3" type="ORF">ACHAXA_004994</name>
</gene>
<dbReference type="InterPro" id="IPR001753">
    <property type="entry name" value="Enoyl-CoA_hydra/iso"/>
</dbReference>
<keyword evidence="2" id="KW-0732">Signal</keyword>
<protein>
    <recommendedName>
        <fullName evidence="5">Enoyl-CoA hydratase</fullName>
    </recommendedName>
</protein>
<dbReference type="SUPFAM" id="SSF52096">
    <property type="entry name" value="ClpP/crotonase"/>
    <property type="match status" value="1"/>
</dbReference>
<dbReference type="PANTHER" id="PTHR43802">
    <property type="entry name" value="ENOYL-COA HYDRATASE"/>
    <property type="match status" value="1"/>
</dbReference>
<feature type="chain" id="PRO_5044871021" description="Enoyl-CoA hydratase" evidence="2">
    <location>
        <begin position="19"/>
        <end position="332"/>
    </location>
</feature>
<evidence type="ECO:0000313" key="4">
    <source>
        <dbReference type="Proteomes" id="UP001530377"/>
    </source>
</evidence>
<comment type="similarity">
    <text evidence="1">Belongs to the enoyl-CoA hydratase/isomerase family.</text>
</comment>
<organism evidence="3 4">
    <name type="scientific">Cyclostephanos tholiformis</name>
    <dbReference type="NCBI Taxonomy" id="382380"/>
    <lineage>
        <taxon>Eukaryota</taxon>
        <taxon>Sar</taxon>
        <taxon>Stramenopiles</taxon>
        <taxon>Ochrophyta</taxon>
        <taxon>Bacillariophyta</taxon>
        <taxon>Coscinodiscophyceae</taxon>
        <taxon>Thalassiosirophycidae</taxon>
        <taxon>Stephanodiscales</taxon>
        <taxon>Stephanodiscaceae</taxon>
        <taxon>Cyclostephanos</taxon>
    </lineage>
</organism>
<keyword evidence="4" id="KW-1185">Reference proteome</keyword>
<reference evidence="3 4" key="1">
    <citation type="submission" date="2024-10" db="EMBL/GenBank/DDBJ databases">
        <title>Updated reference genomes for cyclostephanoid diatoms.</title>
        <authorList>
            <person name="Roberts W.R."/>
            <person name="Alverson A.J."/>
        </authorList>
    </citation>
    <scope>NUCLEOTIDE SEQUENCE [LARGE SCALE GENOMIC DNA]</scope>
    <source>
        <strain evidence="3 4">AJA228-03</strain>
    </source>
</reference>
<evidence type="ECO:0008006" key="5">
    <source>
        <dbReference type="Google" id="ProtNLM"/>
    </source>
</evidence>
<dbReference type="CDD" id="cd06558">
    <property type="entry name" value="crotonase-like"/>
    <property type="match status" value="1"/>
</dbReference>
<dbReference type="Pfam" id="PF00378">
    <property type="entry name" value="ECH_1"/>
    <property type="match status" value="1"/>
</dbReference>
<dbReference type="InterPro" id="IPR029045">
    <property type="entry name" value="ClpP/crotonase-like_dom_sf"/>
</dbReference>
<dbReference type="Gene3D" id="3.90.226.10">
    <property type="entry name" value="2-enoyl-CoA Hydratase, Chain A, domain 1"/>
    <property type="match status" value="1"/>
</dbReference>
<evidence type="ECO:0000256" key="1">
    <source>
        <dbReference type="ARBA" id="ARBA00005254"/>
    </source>
</evidence>
<dbReference type="PANTHER" id="PTHR43802:SF1">
    <property type="entry name" value="IP11341P-RELATED"/>
    <property type="match status" value="1"/>
</dbReference>
<evidence type="ECO:0000313" key="3">
    <source>
        <dbReference type="EMBL" id="KAL3806128.1"/>
    </source>
</evidence>
<evidence type="ECO:0000256" key="2">
    <source>
        <dbReference type="SAM" id="SignalP"/>
    </source>
</evidence>
<sequence>MFQWPPKIIFCFFTMTSADVVLTERIALAQGDGDGKEALLITLNRPSKKNCFDERVCSELATIFHDVADEIERYDADVRSTDNVDDDDDENNEIIRHHHRGLRNRLVAVIFTGSGESFCAGADLSNPPNPLHQSSDLSHHLRWNPVHQMGRVGVPIIGALRGHVITGGFELALACDILVGDVTTSFRDTHVKFGLAPCWGLSQRLSRRIGPGRARLVSLTAHTVNAHVAHEWGLLDELIDDSASREGACSDPVLDRAIELANAIAANDPLMVRRYKRAIVEGTNVDHIRGLQRERELGLAHYMEIVGDGQTFEGAKGYITDENRPRVSESKL</sequence>
<dbReference type="EMBL" id="JALLPB020000886">
    <property type="protein sequence ID" value="KAL3806128.1"/>
    <property type="molecule type" value="Genomic_DNA"/>
</dbReference>
<feature type="signal peptide" evidence="2">
    <location>
        <begin position="1"/>
        <end position="18"/>
    </location>
</feature>
<comment type="caution">
    <text evidence="3">The sequence shown here is derived from an EMBL/GenBank/DDBJ whole genome shotgun (WGS) entry which is preliminary data.</text>
</comment>
<dbReference type="AlphaFoldDB" id="A0ABD3R0W0"/>